<feature type="signal peptide" evidence="1">
    <location>
        <begin position="1"/>
        <end position="23"/>
    </location>
</feature>
<proteinExistence type="predicted"/>
<keyword evidence="3" id="KW-1185">Reference proteome</keyword>
<dbReference type="InterPro" id="IPR019853">
    <property type="entry name" value="GldB-like"/>
</dbReference>
<dbReference type="Proteomes" id="UP001549749">
    <property type="component" value="Unassembled WGS sequence"/>
</dbReference>
<gene>
    <name evidence="2" type="ORF">ABR189_20490</name>
</gene>
<comment type="caution">
    <text evidence="2">The sequence shown here is derived from an EMBL/GenBank/DDBJ whole genome shotgun (WGS) entry which is preliminary data.</text>
</comment>
<accession>A0ABV2T9S7</accession>
<keyword evidence="1" id="KW-0732">Signal</keyword>
<dbReference type="PROSITE" id="PS51257">
    <property type="entry name" value="PROKAR_LIPOPROTEIN"/>
    <property type="match status" value="1"/>
</dbReference>
<evidence type="ECO:0000313" key="3">
    <source>
        <dbReference type="Proteomes" id="UP001549749"/>
    </source>
</evidence>
<dbReference type="RefSeq" id="WP_354662342.1">
    <property type="nucleotide sequence ID" value="NZ_JBEXAC010000002.1"/>
</dbReference>
<evidence type="ECO:0000313" key="2">
    <source>
        <dbReference type="EMBL" id="MET6999780.1"/>
    </source>
</evidence>
<dbReference type="EMBL" id="JBEXAC010000002">
    <property type="protein sequence ID" value="MET6999780.1"/>
    <property type="molecule type" value="Genomic_DNA"/>
</dbReference>
<reference evidence="2 3" key="1">
    <citation type="submission" date="2024-06" db="EMBL/GenBank/DDBJ databases">
        <title>Chitinophaga defluvii sp. nov., isolated from municipal sewage.</title>
        <authorList>
            <person name="Zhang L."/>
        </authorList>
    </citation>
    <scope>NUCLEOTIDE SEQUENCE [LARGE SCALE GENOMIC DNA]</scope>
    <source>
        <strain evidence="2 3">H8</strain>
    </source>
</reference>
<evidence type="ECO:0000256" key="1">
    <source>
        <dbReference type="SAM" id="SignalP"/>
    </source>
</evidence>
<sequence>MQSYINKNTCLCLLCAIVLIMTACNNNKKVPDVSHIQVNVKIARFDTALFNIDTNNVAPGLHKLAGEYPVFLPVFIEHIMNFGPYADSSRLVQEQTHMFLTNHDFKALQQAVTAKYPTLENVEKELAQAFRYTKYYLPAFHIPKVVSFISGIGNYGAVTADTLLGIGLDMYMGADFPPYGMIPDYPAYMVRRFSPEYIATNCMQVLQQELYPPSSKANQLIAQMIEAGKQQYFLDMVLPYTPDTIKLGYTKDQLDWCLENEQLVWQYFIQNNLLYSTDWQEMTYYMGDGPATRGMPPGSPGKIGNFIGWRIVTQYIARHPEVTLQQLLETTDQMKIFNGAKYKPR</sequence>
<organism evidence="2 3">
    <name type="scientific">Chitinophaga defluvii</name>
    <dbReference type="NCBI Taxonomy" id="3163343"/>
    <lineage>
        <taxon>Bacteria</taxon>
        <taxon>Pseudomonadati</taxon>
        <taxon>Bacteroidota</taxon>
        <taxon>Chitinophagia</taxon>
        <taxon>Chitinophagales</taxon>
        <taxon>Chitinophagaceae</taxon>
        <taxon>Chitinophaga</taxon>
    </lineage>
</organism>
<name>A0ABV2T9S7_9BACT</name>
<dbReference type="Pfam" id="PF25594">
    <property type="entry name" value="GldB_lipo"/>
    <property type="match status" value="1"/>
</dbReference>
<feature type="chain" id="PRO_5046082660" description="Gliding motility-associated lipoprotein GldB" evidence="1">
    <location>
        <begin position="24"/>
        <end position="345"/>
    </location>
</feature>
<protein>
    <recommendedName>
        <fullName evidence="4">Gliding motility-associated lipoprotein GldB</fullName>
    </recommendedName>
</protein>
<evidence type="ECO:0008006" key="4">
    <source>
        <dbReference type="Google" id="ProtNLM"/>
    </source>
</evidence>